<evidence type="ECO:0000256" key="14">
    <source>
        <dbReference type="ARBA" id="ARBA00022989"/>
    </source>
</evidence>
<dbReference type="Gene3D" id="1.20.1130.10">
    <property type="entry name" value="Photosystem I PsaA/PsaB"/>
    <property type="match status" value="3"/>
</dbReference>
<keyword evidence="15" id="KW-0157">Chromophore</keyword>
<evidence type="ECO:0000256" key="12">
    <source>
        <dbReference type="ARBA" id="ARBA00022842"/>
    </source>
</evidence>
<evidence type="ECO:0000256" key="22">
    <source>
        <dbReference type="SAM" id="Phobius"/>
    </source>
</evidence>
<comment type="subcellular location">
    <subcellularLocation>
        <location evidence="2">Membrane</location>
        <topology evidence="2">Multi-pass membrane protein</topology>
    </subcellularLocation>
</comment>
<comment type="catalytic activity">
    <reaction evidence="21">
        <text>reduced [plastocyanin] + hnu + oxidized [2Fe-2S]-[ferredoxin] = oxidized [plastocyanin] + reduced [2Fe-2S]-[ferredoxin]</text>
        <dbReference type="Rhea" id="RHEA:30407"/>
        <dbReference type="Rhea" id="RHEA-COMP:10000"/>
        <dbReference type="Rhea" id="RHEA-COMP:10001"/>
        <dbReference type="Rhea" id="RHEA-COMP:10039"/>
        <dbReference type="Rhea" id="RHEA-COMP:10040"/>
        <dbReference type="ChEBI" id="CHEBI:29036"/>
        <dbReference type="ChEBI" id="CHEBI:30212"/>
        <dbReference type="ChEBI" id="CHEBI:33737"/>
        <dbReference type="ChEBI" id="CHEBI:33738"/>
        <dbReference type="ChEBI" id="CHEBI:49552"/>
        <dbReference type="EC" id="1.97.1.12"/>
    </reaction>
</comment>
<dbReference type="InterPro" id="IPR036408">
    <property type="entry name" value="PSI_PsaA/B_sf"/>
</dbReference>
<keyword evidence="6" id="KW-0004">4Fe-4S</keyword>
<keyword evidence="11" id="KW-0603">Photosystem I</keyword>
<keyword evidence="12" id="KW-0460">Magnesium</keyword>
<evidence type="ECO:0000256" key="11">
    <source>
        <dbReference type="ARBA" id="ARBA00022836"/>
    </source>
</evidence>
<dbReference type="Proteomes" id="UP000224567">
    <property type="component" value="Unassembled WGS sequence"/>
</dbReference>
<evidence type="ECO:0000256" key="7">
    <source>
        <dbReference type="ARBA" id="ARBA00022494"/>
    </source>
</evidence>
<comment type="subunit">
    <text evidence="20">The PsaA/B heterodimer binds the P700 chlorophyll special pair and subsequent electron acceptors. PSI consists of a core antenna complex that captures photons, and an electron transfer chain that converts photonic excitation into a charge separation. The eukaryotic PSI reaction center is composed of at least 11 subunits.</text>
</comment>
<sequence length="300" mass="32844">MFLDTAIQLQPIFSQWIQNTHALAPGTTAPGATTRTSLTWGGFSGKVALFPLPLGTVDFLVYHTHAFTIHVTVLILLKGVLLARSSCLIPDMANLGFHFYCDGPGRGGTCQDPLHVRPISHAIWDPHFGQLAMEASTRGGALARVNIAYSGVYQWWYTIGLCTNQDLYPSTLFLLLLSSISLIAVLFGISSLAWIRHLVHVAIPASIGEYVWWNNFLDVLPHPQGLGAHFTGQWNLYAQNHDPSSHLFGTAQGAGTAILTLLGGFHPQTQSLWLTDIGHSKIRSFSYDFSCTALSNGFQR</sequence>
<dbReference type="PANTHER" id="PTHR30128">
    <property type="entry name" value="OUTER MEMBRANE PROTEIN, OMPA-RELATED"/>
    <property type="match status" value="1"/>
</dbReference>
<dbReference type="SUPFAM" id="SSF81558">
    <property type="entry name" value="Photosystem I subunits PsaA/PsaB"/>
    <property type="match status" value="2"/>
</dbReference>
<dbReference type="PANTHER" id="PTHR30128:SF19">
    <property type="entry name" value="PHOTOSYSTEM I P700 CHLOROPHYLL A APOPROTEIN A1-RELATED"/>
    <property type="match status" value="1"/>
</dbReference>
<dbReference type="GO" id="GO:0051539">
    <property type="term" value="F:4 iron, 4 sulfur cluster binding"/>
    <property type="evidence" value="ECO:0007669"/>
    <property type="project" value="UniProtKB-KW"/>
</dbReference>
<keyword evidence="9 22" id="KW-0812">Transmembrane</keyword>
<dbReference type="AlphaFoldDB" id="A0A2G2WXI4"/>
<evidence type="ECO:0000313" key="24">
    <source>
        <dbReference type="Proteomes" id="UP000224567"/>
    </source>
</evidence>
<dbReference type="PROSITE" id="PS00419">
    <property type="entry name" value="PHOTOSYSTEM_I_PSAAB"/>
    <property type="match status" value="1"/>
</dbReference>
<keyword evidence="13" id="KW-0249">Electron transport</keyword>
<feature type="transmembrane region" description="Helical" evidence="22">
    <location>
        <begin position="172"/>
        <end position="195"/>
    </location>
</feature>
<dbReference type="GO" id="GO:0046872">
    <property type="term" value="F:metal ion binding"/>
    <property type="evidence" value="ECO:0007669"/>
    <property type="project" value="UniProtKB-KW"/>
</dbReference>
<dbReference type="PRINTS" id="PR00257">
    <property type="entry name" value="PHOTSYSPSAAB"/>
</dbReference>
<evidence type="ECO:0000256" key="17">
    <source>
        <dbReference type="ARBA" id="ARBA00023004"/>
    </source>
</evidence>
<organism evidence="23 24">
    <name type="scientific">Capsicum baccatum</name>
    <name type="common">Peruvian pepper</name>
    <dbReference type="NCBI Taxonomy" id="33114"/>
    <lineage>
        <taxon>Eukaryota</taxon>
        <taxon>Viridiplantae</taxon>
        <taxon>Streptophyta</taxon>
        <taxon>Embryophyta</taxon>
        <taxon>Tracheophyta</taxon>
        <taxon>Spermatophyta</taxon>
        <taxon>Magnoliopsida</taxon>
        <taxon>eudicotyledons</taxon>
        <taxon>Gunneridae</taxon>
        <taxon>Pentapetalae</taxon>
        <taxon>asterids</taxon>
        <taxon>lamiids</taxon>
        <taxon>Solanales</taxon>
        <taxon>Solanaceae</taxon>
        <taxon>Solanoideae</taxon>
        <taxon>Capsiceae</taxon>
        <taxon>Capsicum</taxon>
    </lineage>
</organism>
<evidence type="ECO:0000256" key="2">
    <source>
        <dbReference type="ARBA" id="ARBA00004141"/>
    </source>
</evidence>
<dbReference type="STRING" id="33114.A0A2G2WXI4"/>
<evidence type="ECO:0000256" key="15">
    <source>
        <dbReference type="ARBA" id="ARBA00022991"/>
    </source>
</evidence>
<dbReference type="Pfam" id="PF00223">
    <property type="entry name" value="PsaA_PsaB"/>
    <property type="match status" value="2"/>
</dbReference>
<comment type="function">
    <text evidence="1">PsaA and PsaB bind P700, the primary electron donor of photosystem I (PSI), as well as the electron acceptors A0, A1 and FX. PSI is a plastocyanin-ferredoxin oxidoreductase, converting photonic excitation into a charge separation, which transfers an electron from the donor P700 chlorophyll pair to the spectroscopically characterized acceptors A0, A1, FX, FA and FB in turn. Oxidized P700 is reduced on the lumenal side of the thylakoid membrane by plastocyanin.</text>
</comment>
<keyword evidence="17" id="KW-0408">Iron</keyword>
<accession>A0A2G2WXI4</accession>
<evidence type="ECO:0000256" key="16">
    <source>
        <dbReference type="ARBA" id="ARBA00023002"/>
    </source>
</evidence>
<evidence type="ECO:0000256" key="19">
    <source>
        <dbReference type="ARBA" id="ARBA00023136"/>
    </source>
</evidence>
<evidence type="ECO:0000256" key="13">
    <source>
        <dbReference type="ARBA" id="ARBA00022982"/>
    </source>
</evidence>
<dbReference type="GO" id="GO:0016491">
    <property type="term" value="F:oxidoreductase activity"/>
    <property type="evidence" value="ECO:0007669"/>
    <property type="project" value="UniProtKB-KW"/>
</dbReference>
<name>A0A2G2WXI4_CAPBA</name>
<gene>
    <name evidence="23" type="ORF">CQW23_09658</name>
</gene>
<evidence type="ECO:0000256" key="10">
    <source>
        <dbReference type="ARBA" id="ARBA00022723"/>
    </source>
</evidence>
<evidence type="ECO:0000256" key="5">
    <source>
        <dbReference type="ARBA" id="ARBA00022448"/>
    </source>
</evidence>
<evidence type="ECO:0000313" key="23">
    <source>
        <dbReference type="EMBL" id="PHT49911.1"/>
    </source>
</evidence>
<evidence type="ECO:0000256" key="3">
    <source>
        <dbReference type="ARBA" id="ARBA00010598"/>
    </source>
</evidence>
<reference evidence="24" key="2">
    <citation type="journal article" date="2017" name="J. Anim. Genet.">
        <title>Multiple reference genome sequences of hot pepper reveal the massive evolution of plant disease resistance genes by retroduplication.</title>
        <authorList>
            <person name="Kim S."/>
            <person name="Park J."/>
            <person name="Yeom S.-I."/>
            <person name="Kim Y.-M."/>
            <person name="Seo E."/>
            <person name="Kim K.-T."/>
            <person name="Kim M.-S."/>
            <person name="Lee J.M."/>
            <person name="Cheong K."/>
            <person name="Shin H.-S."/>
            <person name="Kim S.-B."/>
            <person name="Han K."/>
            <person name="Lee J."/>
            <person name="Park M."/>
            <person name="Lee H.-A."/>
            <person name="Lee H.-Y."/>
            <person name="Lee Y."/>
            <person name="Oh S."/>
            <person name="Lee J.H."/>
            <person name="Choi E."/>
            <person name="Choi E."/>
            <person name="Lee S.E."/>
            <person name="Jeon J."/>
            <person name="Kim H."/>
            <person name="Choi G."/>
            <person name="Song H."/>
            <person name="Lee J."/>
            <person name="Lee S.-C."/>
            <person name="Kwon J.-K."/>
            <person name="Lee H.-Y."/>
            <person name="Koo N."/>
            <person name="Hong Y."/>
            <person name="Kim R.W."/>
            <person name="Kang W.-H."/>
            <person name="Huh J.H."/>
            <person name="Kang B.-C."/>
            <person name="Yang T.-J."/>
            <person name="Lee Y.-H."/>
            <person name="Bennetzen J.L."/>
            <person name="Choi D."/>
        </authorList>
    </citation>
    <scope>NUCLEOTIDE SEQUENCE [LARGE SCALE GENOMIC DNA]</scope>
    <source>
        <strain evidence="24">cv. PBC81</strain>
    </source>
</reference>
<dbReference type="GO" id="GO:0009522">
    <property type="term" value="C:photosystem I"/>
    <property type="evidence" value="ECO:0007669"/>
    <property type="project" value="UniProtKB-KW"/>
</dbReference>
<keyword evidence="16" id="KW-0560">Oxidoreductase</keyword>
<comment type="caution">
    <text evidence="23">The sequence shown here is derived from an EMBL/GenBank/DDBJ whole genome shotgun (WGS) entry which is preliminary data.</text>
</comment>
<proteinExistence type="inferred from homology"/>
<reference evidence="23 24" key="1">
    <citation type="journal article" date="2017" name="Genome Biol.">
        <title>New reference genome sequences of hot pepper reveal the massive evolution of plant disease-resistance genes by retroduplication.</title>
        <authorList>
            <person name="Kim S."/>
            <person name="Park J."/>
            <person name="Yeom S.I."/>
            <person name="Kim Y.M."/>
            <person name="Seo E."/>
            <person name="Kim K.T."/>
            <person name="Kim M.S."/>
            <person name="Lee J.M."/>
            <person name="Cheong K."/>
            <person name="Shin H.S."/>
            <person name="Kim S.B."/>
            <person name="Han K."/>
            <person name="Lee J."/>
            <person name="Park M."/>
            <person name="Lee H.A."/>
            <person name="Lee H.Y."/>
            <person name="Lee Y."/>
            <person name="Oh S."/>
            <person name="Lee J.H."/>
            <person name="Choi E."/>
            <person name="Choi E."/>
            <person name="Lee S.E."/>
            <person name="Jeon J."/>
            <person name="Kim H."/>
            <person name="Choi G."/>
            <person name="Song H."/>
            <person name="Lee J."/>
            <person name="Lee S.C."/>
            <person name="Kwon J.K."/>
            <person name="Lee H.Y."/>
            <person name="Koo N."/>
            <person name="Hong Y."/>
            <person name="Kim R.W."/>
            <person name="Kang W.H."/>
            <person name="Huh J.H."/>
            <person name="Kang B.C."/>
            <person name="Yang T.J."/>
            <person name="Lee Y.H."/>
            <person name="Bennetzen J.L."/>
            <person name="Choi D."/>
        </authorList>
    </citation>
    <scope>NUCLEOTIDE SEQUENCE [LARGE SCALE GENOMIC DNA]</scope>
    <source>
        <strain evidence="24">cv. PBC81</strain>
    </source>
</reference>
<evidence type="ECO:0000256" key="20">
    <source>
        <dbReference type="ARBA" id="ARBA00026002"/>
    </source>
</evidence>
<evidence type="ECO:0000256" key="6">
    <source>
        <dbReference type="ARBA" id="ARBA00022485"/>
    </source>
</evidence>
<evidence type="ECO:0000256" key="4">
    <source>
        <dbReference type="ARBA" id="ARBA00013197"/>
    </source>
</evidence>
<dbReference type="GO" id="GO:0009535">
    <property type="term" value="C:chloroplast thylakoid membrane"/>
    <property type="evidence" value="ECO:0007669"/>
    <property type="project" value="TreeGrafter"/>
</dbReference>
<keyword evidence="24" id="KW-1185">Reference proteome</keyword>
<dbReference type="GO" id="GO:0016168">
    <property type="term" value="F:chlorophyll binding"/>
    <property type="evidence" value="ECO:0007669"/>
    <property type="project" value="UniProtKB-KW"/>
</dbReference>
<dbReference type="EC" id="1.97.1.12" evidence="4"/>
<dbReference type="OrthoDB" id="349at2759"/>
<evidence type="ECO:0000256" key="1">
    <source>
        <dbReference type="ARBA" id="ARBA00003162"/>
    </source>
</evidence>
<keyword evidence="19 22" id="KW-0472">Membrane</keyword>
<keyword evidence="8" id="KW-0602">Photosynthesis</keyword>
<keyword evidence="7" id="KW-0148">Chlorophyll</keyword>
<protein>
    <recommendedName>
        <fullName evidence="4">photosystem I</fullName>
        <ecNumber evidence="4">1.97.1.12</ecNumber>
    </recommendedName>
</protein>
<keyword evidence="14 22" id="KW-1133">Transmembrane helix</keyword>
<comment type="similarity">
    <text evidence="3">Belongs to the PsaA/PsaB family.</text>
</comment>
<evidence type="ECO:0000256" key="8">
    <source>
        <dbReference type="ARBA" id="ARBA00022531"/>
    </source>
</evidence>
<evidence type="ECO:0000256" key="21">
    <source>
        <dbReference type="ARBA" id="ARBA00048912"/>
    </source>
</evidence>
<keyword evidence="10" id="KW-0479">Metal-binding</keyword>
<keyword evidence="5" id="KW-0813">Transport</keyword>
<dbReference type="InterPro" id="IPR020586">
    <property type="entry name" value="PSI_PsaA/B_CS"/>
</dbReference>
<evidence type="ECO:0000256" key="18">
    <source>
        <dbReference type="ARBA" id="ARBA00023014"/>
    </source>
</evidence>
<evidence type="ECO:0000256" key="9">
    <source>
        <dbReference type="ARBA" id="ARBA00022692"/>
    </source>
</evidence>
<dbReference type="InterPro" id="IPR001280">
    <property type="entry name" value="PSI_PsaA/B"/>
</dbReference>
<dbReference type="EMBL" id="MLFT02000004">
    <property type="protein sequence ID" value="PHT49911.1"/>
    <property type="molecule type" value="Genomic_DNA"/>
</dbReference>
<dbReference type="GO" id="GO:0015979">
    <property type="term" value="P:photosynthesis"/>
    <property type="evidence" value="ECO:0007669"/>
    <property type="project" value="UniProtKB-KW"/>
</dbReference>
<keyword evidence="18" id="KW-0411">Iron-sulfur</keyword>